<protein>
    <submittedName>
        <fullName evidence="2">Uncharacterized protein</fullName>
    </submittedName>
</protein>
<name>A0ABP0HZ21_9DINO</name>
<dbReference type="EMBL" id="CAXAMM010002248">
    <property type="protein sequence ID" value="CAK8995460.1"/>
    <property type="molecule type" value="Genomic_DNA"/>
</dbReference>
<evidence type="ECO:0000313" key="2">
    <source>
        <dbReference type="EMBL" id="CAK8995460.1"/>
    </source>
</evidence>
<keyword evidence="3" id="KW-1185">Reference proteome</keyword>
<feature type="compositionally biased region" description="Basic residues" evidence="1">
    <location>
        <begin position="61"/>
        <end position="77"/>
    </location>
</feature>
<dbReference type="Proteomes" id="UP001642464">
    <property type="component" value="Unassembled WGS sequence"/>
</dbReference>
<accession>A0ABP0HZ21</accession>
<organism evidence="2 3">
    <name type="scientific">Durusdinium trenchii</name>
    <dbReference type="NCBI Taxonomy" id="1381693"/>
    <lineage>
        <taxon>Eukaryota</taxon>
        <taxon>Sar</taxon>
        <taxon>Alveolata</taxon>
        <taxon>Dinophyceae</taxon>
        <taxon>Suessiales</taxon>
        <taxon>Symbiodiniaceae</taxon>
        <taxon>Durusdinium</taxon>
    </lineage>
</organism>
<reference evidence="2 3" key="1">
    <citation type="submission" date="2024-02" db="EMBL/GenBank/DDBJ databases">
        <authorList>
            <person name="Chen Y."/>
            <person name="Shah S."/>
            <person name="Dougan E. K."/>
            <person name="Thang M."/>
            <person name="Chan C."/>
        </authorList>
    </citation>
    <scope>NUCLEOTIDE SEQUENCE [LARGE SCALE GENOMIC DNA]</scope>
</reference>
<sequence>MPVLYGAVSGSLWPKDAEAWGWNQCNWDQAEVVRLVHLGVESYLLPISWPLAPRPEEKDRPSRHRRPGHGPHTRRERRRGDGCYRDPVESLRQRVEMLLRQEVEPVLALDFGRLGLERSVEEEVKDLVQLFPQVRRWVTLLEPWRVLQEGSHVRRRWTDSANASGRFQRALQGHRAVQEIFQKSDAEADGARCLGLLLSLDWLEPGGSGAESHPQRRAQLEHASQEIMRRQVALVLEALGGDRTTLGESMVMLLPRHAGRVHWTDGVEIVYTDLSFTAHVHLAAWFRAECGAGEVHLIADNMQASQVRKGIRHSQKAIDHPFSGFWVHEKDAVRWGGSDSFATWEHGVADDLQTQMNKLKSCDVFSFLVALSSLDCLPAALPALHHARDASPGPMPPDTAGHSVRPDGRQARWDRTLTAAVNRRRARGARTGEGSVEVLSVCDVVAQVLLSWRRHLRDQRSWHLPTIHACLEAVLILRQKESTPDHAWCEKACRAVQSSKENLCESLPPLLAIKTEKGGAGDVDREVQTAALAALCIVVRQAARWPAEKGLQIDMT</sequence>
<comment type="caution">
    <text evidence="2">The sequence shown here is derived from an EMBL/GenBank/DDBJ whole genome shotgun (WGS) entry which is preliminary data.</text>
</comment>
<proteinExistence type="predicted"/>
<gene>
    <name evidence="2" type="ORF">SCF082_LOCUS4368</name>
</gene>
<evidence type="ECO:0000313" key="3">
    <source>
        <dbReference type="Proteomes" id="UP001642464"/>
    </source>
</evidence>
<evidence type="ECO:0000256" key="1">
    <source>
        <dbReference type="SAM" id="MobiDB-lite"/>
    </source>
</evidence>
<feature type="region of interest" description="Disordered" evidence="1">
    <location>
        <begin position="55"/>
        <end position="84"/>
    </location>
</feature>
<feature type="region of interest" description="Disordered" evidence="1">
    <location>
        <begin position="388"/>
        <end position="409"/>
    </location>
</feature>